<evidence type="ECO:0000256" key="1">
    <source>
        <dbReference type="SAM" id="SignalP"/>
    </source>
</evidence>
<evidence type="ECO:0000313" key="2">
    <source>
        <dbReference type="EMBL" id="GMT06287.1"/>
    </source>
</evidence>
<dbReference type="Proteomes" id="UP001432027">
    <property type="component" value="Unassembled WGS sequence"/>
</dbReference>
<protein>
    <submittedName>
        <fullName evidence="2">Uncharacterized protein</fullName>
    </submittedName>
</protein>
<feature type="signal peptide" evidence="1">
    <location>
        <begin position="1"/>
        <end position="15"/>
    </location>
</feature>
<accession>A0AAV5UI44</accession>
<dbReference type="AlphaFoldDB" id="A0AAV5UI44"/>
<organism evidence="2 3">
    <name type="scientific">Pristionchus entomophagus</name>
    <dbReference type="NCBI Taxonomy" id="358040"/>
    <lineage>
        <taxon>Eukaryota</taxon>
        <taxon>Metazoa</taxon>
        <taxon>Ecdysozoa</taxon>
        <taxon>Nematoda</taxon>
        <taxon>Chromadorea</taxon>
        <taxon>Rhabditida</taxon>
        <taxon>Rhabditina</taxon>
        <taxon>Diplogasteromorpha</taxon>
        <taxon>Diplogasteroidea</taxon>
        <taxon>Neodiplogasteridae</taxon>
        <taxon>Pristionchus</taxon>
    </lineage>
</organism>
<name>A0AAV5UI44_9BILA</name>
<gene>
    <name evidence="2" type="ORF">PENTCL1PPCAC_28461</name>
</gene>
<evidence type="ECO:0000313" key="3">
    <source>
        <dbReference type="Proteomes" id="UP001432027"/>
    </source>
</evidence>
<dbReference type="EMBL" id="BTSX01000006">
    <property type="protein sequence ID" value="GMT06287.1"/>
    <property type="molecule type" value="Genomic_DNA"/>
</dbReference>
<reference evidence="2" key="1">
    <citation type="submission" date="2023-10" db="EMBL/GenBank/DDBJ databases">
        <title>Genome assembly of Pristionchus species.</title>
        <authorList>
            <person name="Yoshida K."/>
            <person name="Sommer R.J."/>
        </authorList>
    </citation>
    <scope>NUCLEOTIDE SEQUENCE</scope>
    <source>
        <strain evidence="2">RS0144</strain>
    </source>
</reference>
<proteinExistence type="predicted"/>
<keyword evidence="1" id="KW-0732">Signal</keyword>
<keyword evidence="3" id="KW-1185">Reference proteome</keyword>
<comment type="caution">
    <text evidence="2">The sequence shown here is derived from an EMBL/GenBank/DDBJ whole genome shotgun (WGS) entry which is preliminary data.</text>
</comment>
<feature type="chain" id="PRO_5043517910" evidence="1">
    <location>
        <begin position="16"/>
        <end position="157"/>
    </location>
</feature>
<sequence length="157" mass="17838">MIPFLFLAFLPLIDSAAPPIANIRRVSYTFRVTGAIRCAFKKHHATWINISLYEDDPWLPLSSHDELIDKRDFLIPWYQSARLSLGGRLEDTPFDDAVEPYLHVRTNCTPRGWVEDLCLALPTIRDHSSLHVGMIEAPAFAPLQTVPCSKYWGGHHA</sequence>